<dbReference type="EMBL" id="AVOT02003935">
    <property type="protein sequence ID" value="MBW0474958.1"/>
    <property type="molecule type" value="Genomic_DNA"/>
</dbReference>
<evidence type="ECO:0000313" key="4">
    <source>
        <dbReference type="Proteomes" id="UP000765509"/>
    </source>
</evidence>
<keyword evidence="2" id="KW-0732">Signal</keyword>
<name>A0A9Q3C1P4_9BASI</name>
<reference evidence="3" key="1">
    <citation type="submission" date="2021-03" db="EMBL/GenBank/DDBJ databases">
        <title>Draft genome sequence of rust myrtle Austropuccinia psidii MF-1, a brazilian biotype.</title>
        <authorList>
            <person name="Quecine M.C."/>
            <person name="Pachon D.M.R."/>
            <person name="Bonatelli M.L."/>
            <person name="Correr F.H."/>
            <person name="Franceschini L.M."/>
            <person name="Leite T.F."/>
            <person name="Margarido G.R.A."/>
            <person name="Almeida C.A."/>
            <person name="Ferrarezi J.A."/>
            <person name="Labate C.A."/>
        </authorList>
    </citation>
    <scope>NUCLEOTIDE SEQUENCE</scope>
    <source>
        <strain evidence="3">MF-1</strain>
    </source>
</reference>
<sequence>MLLRVVFWRINLGLMLCQNMALQGKTVKSQGKIEDCDELYAALPLVHKEKITGCQHPYASKARTGHSSSLRERIVDDEDKNMSQTKSKTNGEPRRDNFTTHKEGTQEISEFTHAQMPIAQSMLDQSEMRQKRD</sequence>
<evidence type="ECO:0000256" key="1">
    <source>
        <dbReference type="SAM" id="MobiDB-lite"/>
    </source>
</evidence>
<accession>A0A9Q3C1P4</accession>
<feature type="compositionally biased region" description="Basic and acidic residues" evidence="1">
    <location>
        <begin position="89"/>
        <end position="105"/>
    </location>
</feature>
<feature type="signal peptide" evidence="2">
    <location>
        <begin position="1"/>
        <end position="17"/>
    </location>
</feature>
<protein>
    <submittedName>
        <fullName evidence="3">Uncharacterized protein</fullName>
    </submittedName>
</protein>
<comment type="caution">
    <text evidence="3">The sequence shown here is derived from an EMBL/GenBank/DDBJ whole genome shotgun (WGS) entry which is preliminary data.</text>
</comment>
<feature type="chain" id="PRO_5040150947" evidence="2">
    <location>
        <begin position="18"/>
        <end position="133"/>
    </location>
</feature>
<proteinExistence type="predicted"/>
<organism evidence="3 4">
    <name type="scientific">Austropuccinia psidii MF-1</name>
    <dbReference type="NCBI Taxonomy" id="1389203"/>
    <lineage>
        <taxon>Eukaryota</taxon>
        <taxon>Fungi</taxon>
        <taxon>Dikarya</taxon>
        <taxon>Basidiomycota</taxon>
        <taxon>Pucciniomycotina</taxon>
        <taxon>Pucciniomycetes</taxon>
        <taxon>Pucciniales</taxon>
        <taxon>Sphaerophragmiaceae</taxon>
        <taxon>Austropuccinia</taxon>
    </lineage>
</organism>
<feature type="region of interest" description="Disordered" evidence="1">
    <location>
        <begin position="54"/>
        <end position="133"/>
    </location>
</feature>
<evidence type="ECO:0000313" key="3">
    <source>
        <dbReference type="EMBL" id="MBW0474958.1"/>
    </source>
</evidence>
<dbReference type="AlphaFoldDB" id="A0A9Q3C1P4"/>
<dbReference type="Proteomes" id="UP000765509">
    <property type="component" value="Unassembled WGS sequence"/>
</dbReference>
<evidence type="ECO:0000256" key="2">
    <source>
        <dbReference type="SAM" id="SignalP"/>
    </source>
</evidence>
<gene>
    <name evidence="3" type="ORF">O181_014673</name>
</gene>
<keyword evidence="4" id="KW-1185">Reference proteome</keyword>